<dbReference type="AlphaFoldDB" id="A0A1T4XT35"/>
<dbReference type="InterPro" id="IPR012902">
    <property type="entry name" value="N_methyl_site"/>
</dbReference>
<dbReference type="PANTHER" id="PTHR30093:SF44">
    <property type="entry name" value="TYPE II SECRETION SYSTEM CORE PROTEIN G"/>
    <property type="match status" value="1"/>
</dbReference>
<evidence type="ECO:0000256" key="2">
    <source>
        <dbReference type="ARBA" id="ARBA00022481"/>
    </source>
</evidence>
<dbReference type="SUPFAM" id="SSF54523">
    <property type="entry name" value="Pili subunits"/>
    <property type="match status" value="1"/>
</dbReference>
<feature type="transmembrane region" description="Helical" evidence="7">
    <location>
        <begin position="12"/>
        <end position="33"/>
    </location>
</feature>
<keyword evidence="3 7" id="KW-0812">Transmembrane</keyword>
<dbReference type="Pfam" id="PF07963">
    <property type="entry name" value="N_methyl"/>
    <property type="match status" value="1"/>
</dbReference>
<dbReference type="InterPro" id="IPR045584">
    <property type="entry name" value="Pilin-like"/>
</dbReference>
<name>A0A1T4XT35_9FIRM</name>
<dbReference type="Proteomes" id="UP000190286">
    <property type="component" value="Unassembled WGS sequence"/>
</dbReference>
<reference evidence="8 9" key="1">
    <citation type="submission" date="2017-02" db="EMBL/GenBank/DDBJ databases">
        <authorList>
            <person name="Peterson S.W."/>
        </authorList>
    </citation>
    <scope>NUCLEOTIDE SEQUENCE [LARGE SCALE GENOMIC DNA]</scope>
    <source>
        <strain evidence="8 9">ATCC 27749</strain>
    </source>
</reference>
<evidence type="ECO:0000256" key="5">
    <source>
        <dbReference type="ARBA" id="ARBA00023136"/>
    </source>
</evidence>
<evidence type="ECO:0000256" key="3">
    <source>
        <dbReference type="ARBA" id="ARBA00022692"/>
    </source>
</evidence>
<evidence type="ECO:0000256" key="6">
    <source>
        <dbReference type="SAM" id="MobiDB-lite"/>
    </source>
</evidence>
<feature type="region of interest" description="Disordered" evidence="6">
    <location>
        <begin position="157"/>
        <end position="185"/>
    </location>
</feature>
<keyword evidence="9" id="KW-1185">Reference proteome</keyword>
<keyword evidence="5 7" id="KW-0472">Membrane</keyword>
<sequence>MARFCDSNQKRGVTLVELIVVLVILAVLAALLVPSLTGYIDKAVEKRIMLQARSLMTAAQATIDEAYAKGELHVDDNGYFEQPNEDTAHKLAKQIIELSELEGEQYTWRFQLVDPSNTEFPTAKIAILEFTNGKHRIMYRIRPYKKEPAGWGSVQKISAKSKWGPRTDGNPFLSSSDYKPDTYHP</sequence>
<evidence type="ECO:0000313" key="8">
    <source>
        <dbReference type="EMBL" id="SKA92716.1"/>
    </source>
</evidence>
<keyword evidence="4 7" id="KW-1133">Transmembrane helix</keyword>
<evidence type="ECO:0000256" key="1">
    <source>
        <dbReference type="ARBA" id="ARBA00004167"/>
    </source>
</evidence>
<dbReference type="RefSeq" id="WP_078785128.1">
    <property type="nucleotide sequence ID" value="NZ_FUYF01000016.1"/>
</dbReference>
<dbReference type="PANTHER" id="PTHR30093">
    <property type="entry name" value="GENERAL SECRETION PATHWAY PROTEIN G"/>
    <property type="match status" value="1"/>
</dbReference>
<gene>
    <name evidence="8" type="ORF">SAMN02745178_02269</name>
</gene>
<evidence type="ECO:0000313" key="9">
    <source>
        <dbReference type="Proteomes" id="UP000190286"/>
    </source>
</evidence>
<comment type="subcellular location">
    <subcellularLocation>
        <location evidence="1">Membrane</location>
        <topology evidence="1">Single-pass membrane protein</topology>
    </subcellularLocation>
</comment>
<dbReference type="STRING" id="745368.SAMN02745178_02269"/>
<evidence type="ECO:0000256" key="4">
    <source>
        <dbReference type="ARBA" id="ARBA00022989"/>
    </source>
</evidence>
<dbReference type="NCBIfam" id="TIGR02532">
    <property type="entry name" value="IV_pilin_GFxxxE"/>
    <property type="match status" value="1"/>
</dbReference>
<dbReference type="GO" id="GO:0016020">
    <property type="term" value="C:membrane"/>
    <property type="evidence" value="ECO:0007669"/>
    <property type="project" value="UniProtKB-SubCell"/>
</dbReference>
<proteinExistence type="predicted"/>
<dbReference type="EMBL" id="FUYF01000016">
    <property type="protein sequence ID" value="SKA92716.1"/>
    <property type="molecule type" value="Genomic_DNA"/>
</dbReference>
<organism evidence="8 9">
    <name type="scientific">Gemmiger formicilis</name>
    <dbReference type="NCBI Taxonomy" id="745368"/>
    <lineage>
        <taxon>Bacteria</taxon>
        <taxon>Bacillati</taxon>
        <taxon>Bacillota</taxon>
        <taxon>Clostridia</taxon>
        <taxon>Eubacteriales</taxon>
        <taxon>Gemmiger</taxon>
    </lineage>
</organism>
<accession>A0A1T4XT35</accession>
<keyword evidence="2" id="KW-0488">Methylation</keyword>
<dbReference type="Gene3D" id="3.30.700.10">
    <property type="entry name" value="Glycoprotein, Type 4 Pilin"/>
    <property type="match status" value="1"/>
</dbReference>
<protein>
    <submittedName>
        <fullName evidence="8">Prepilin-type N-terminal cleavage/methylation domain-containing protein</fullName>
    </submittedName>
</protein>
<dbReference type="GeneID" id="93338713"/>
<evidence type="ECO:0000256" key="7">
    <source>
        <dbReference type="SAM" id="Phobius"/>
    </source>
</evidence>
<dbReference type="PROSITE" id="PS00409">
    <property type="entry name" value="PROKAR_NTER_METHYL"/>
    <property type="match status" value="1"/>
</dbReference>